<reference evidence="2" key="1">
    <citation type="submission" date="2018-06" db="EMBL/GenBank/DDBJ databases">
        <title>Genetic diversity of the Aeromonas Hydrophila O antigens and development of a suspension array for serotype detection.</title>
        <authorList>
            <person name="Cao H."/>
            <person name="Liu B."/>
        </authorList>
    </citation>
    <scope>NUCLEOTIDE SEQUENCE</scope>
    <source>
        <strain evidence="2">G5386</strain>
    </source>
</reference>
<dbReference type="SUPFAM" id="SSF53448">
    <property type="entry name" value="Nucleotide-diphospho-sugar transferases"/>
    <property type="match status" value="1"/>
</dbReference>
<proteinExistence type="predicted"/>
<dbReference type="AlphaFoldDB" id="A0A346ACV7"/>
<dbReference type="Gene3D" id="3.90.550.10">
    <property type="entry name" value="Spore Coat Polysaccharide Biosynthesis Protein SpsA, Chain A"/>
    <property type="match status" value="1"/>
</dbReference>
<gene>
    <name evidence="2" type="primary">gt2</name>
</gene>
<dbReference type="PANTHER" id="PTHR22916:SF3">
    <property type="entry name" value="UDP-GLCNAC:BETAGAL BETA-1,3-N-ACETYLGLUCOSAMINYLTRANSFERASE-LIKE PROTEIN 1"/>
    <property type="match status" value="1"/>
</dbReference>
<accession>A0A346ACV7</accession>
<evidence type="ECO:0000259" key="1">
    <source>
        <dbReference type="Pfam" id="PF00535"/>
    </source>
</evidence>
<sequence length="263" mass="29891">MRLSIIIPAYNSEGTILKALDSIYNQIGIGELTFEVIVIDDGSTDNTLEIVKQYSNKYNNLFVHSKSNGGVSSARNCGIRLARGEWIAFLDADDRWLSGKLVHQFGIIDKIKDVDFIGCARNGEDLKIFNRKIDSLYKATVGDLLIKMFPQTSTAIVRRSLLDKVGYYDESMSHSEDGELWVRLCNVGHFYYSPESLVVTGEGKNNFGESGLSGDLAKMHNGTLKILTNCRDREIISNFKYCMYKIFYIAKYYRRRLIVKMRS</sequence>
<dbReference type="PANTHER" id="PTHR22916">
    <property type="entry name" value="GLYCOSYLTRANSFERASE"/>
    <property type="match status" value="1"/>
</dbReference>
<dbReference type="EMBL" id="MH449683">
    <property type="protein sequence ID" value="AXL05069.1"/>
    <property type="molecule type" value="Genomic_DNA"/>
</dbReference>
<dbReference type="InterPro" id="IPR001173">
    <property type="entry name" value="Glyco_trans_2-like"/>
</dbReference>
<dbReference type="GO" id="GO:0016758">
    <property type="term" value="F:hexosyltransferase activity"/>
    <property type="evidence" value="ECO:0007669"/>
    <property type="project" value="UniProtKB-ARBA"/>
</dbReference>
<organism evidence="2">
    <name type="scientific">Aeromonas hydrophila</name>
    <dbReference type="NCBI Taxonomy" id="644"/>
    <lineage>
        <taxon>Bacteria</taxon>
        <taxon>Pseudomonadati</taxon>
        <taxon>Pseudomonadota</taxon>
        <taxon>Gammaproteobacteria</taxon>
        <taxon>Aeromonadales</taxon>
        <taxon>Aeromonadaceae</taxon>
        <taxon>Aeromonas</taxon>
    </lineage>
</organism>
<protein>
    <submittedName>
        <fullName evidence="2">Putative glycosyltransferase</fullName>
    </submittedName>
</protein>
<dbReference type="Pfam" id="PF00535">
    <property type="entry name" value="Glycos_transf_2"/>
    <property type="match status" value="1"/>
</dbReference>
<name>A0A346ACV7_AERHY</name>
<feature type="domain" description="Glycosyltransferase 2-like" evidence="1">
    <location>
        <begin position="4"/>
        <end position="165"/>
    </location>
</feature>
<evidence type="ECO:0000313" key="2">
    <source>
        <dbReference type="EMBL" id="AXL05069.1"/>
    </source>
</evidence>
<dbReference type="InterPro" id="IPR029044">
    <property type="entry name" value="Nucleotide-diphossugar_trans"/>
</dbReference>
<keyword evidence="2" id="KW-0808">Transferase</keyword>